<dbReference type="EMBL" id="CABIKO010000175">
    <property type="protein sequence ID" value="VVA29858.1"/>
    <property type="molecule type" value="Genomic_DNA"/>
</dbReference>
<feature type="binding site" evidence="11">
    <location>
        <position position="134"/>
    </location>
    <ligand>
        <name>Ca(2+)</name>
        <dbReference type="ChEBI" id="CHEBI:29108"/>
        <label>2</label>
    </ligand>
</feature>
<dbReference type="GO" id="GO:0020037">
    <property type="term" value="F:heme binding"/>
    <property type="evidence" value="ECO:0007669"/>
    <property type="project" value="InterPro"/>
</dbReference>
<dbReference type="InParanoid" id="A0A5E4FQX0"/>
<evidence type="ECO:0000256" key="4">
    <source>
        <dbReference type="ARBA" id="ARBA00012313"/>
    </source>
</evidence>
<keyword evidence="8" id="KW-0560">Oxidoreductase</keyword>
<evidence type="ECO:0000256" key="1">
    <source>
        <dbReference type="ARBA" id="ARBA00000189"/>
    </source>
</evidence>
<feature type="binding site" evidence="11">
    <location>
        <position position="131"/>
    </location>
    <ligand>
        <name>Ca(2+)</name>
        <dbReference type="ChEBI" id="CHEBI:29108"/>
        <label>2</label>
    </ligand>
</feature>
<evidence type="ECO:0000256" key="6">
    <source>
        <dbReference type="ARBA" id="ARBA00022617"/>
    </source>
</evidence>
<dbReference type="Gramene" id="VVA29858">
    <property type="protein sequence ID" value="VVA29858"/>
    <property type="gene ID" value="Prudul26B011281"/>
</dbReference>
<keyword evidence="10 12" id="KW-1015">Disulfide bond</keyword>
<feature type="binding site" evidence="11">
    <location>
        <position position="139"/>
    </location>
    <ligand>
        <name>Ca(2+)</name>
        <dbReference type="ChEBI" id="CHEBI:29108"/>
        <label>2</label>
    </ligand>
</feature>
<evidence type="ECO:0000256" key="10">
    <source>
        <dbReference type="ARBA" id="ARBA00023157"/>
    </source>
</evidence>
<organism evidence="14 15">
    <name type="scientific">Prunus dulcis</name>
    <name type="common">Almond</name>
    <name type="synonym">Amygdalus dulcis</name>
    <dbReference type="NCBI Taxonomy" id="3755"/>
    <lineage>
        <taxon>Eukaryota</taxon>
        <taxon>Viridiplantae</taxon>
        <taxon>Streptophyta</taxon>
        <taxon>Embryophyta</taxon>
        <taxon>Tracheophyta</taxon>
        <taxon>Spermatophyta</taxon>
        <taxon>Magnoliopsida</taxon>
        <taxon>eudicotyledons</taxon>
        <taxon>Gunneridae</taxon>
        <taxon>Pentapetalae</taxon>
        <taxon>rosids</taxon>
        <taxon>fabids</taxon>
        <taxon>Rosales</taxon>
        <taxon>Rosaceae</taxon>
        <taxon>Amygdaloideae</taxon>
        <taxon>Amygdaleae</taxon>
        <taxon>Prunus</taxon>
    </lineage>
</organism>
<dbReference type="GO" id="GO:0046872">
    <property type="term" value="F:metal ion binding"/>
    <property type="evidence" value="ECO:0007669"/>
    <property type="project" value="UniProtKB-KW"/>
</dbReference>
<dbReference type="Proteomes" id="UP000327085">
    <property type="component" value="Chromosome 8"/>
</dbReference>
<comment type="cofactor">
    <cofactor evidence="11">
        <name>Ca(2+)</name>
        <dbReference type="ChEBI" id="CHEBI:29108"/>
    </cofactor>
    <text evidence="11">Binds 2 calcium ions per subunit.</text>
</comment>
<feature type="domain" description="Plant heme peroxidase family profile" evidence="13">
    <location>
        <begin position="61"/>
        <end position="175"/>
    </location>
</feature>
<dbReference type="InterPro" id="IPR010255">
    <property type="entry name" value="Haem_peroxidase_sf"/>
</dbReference>
<feature type="disulfide bond" evidence="12">
    <location>
        <begin position="85"/>
        <end position="117"/>
    </location>
</feature>
<name>A0A5E4FQX0_PRUDU</name>
<feature type="binding site" evidence="11">
    <location>
        <position position="79"/>
    </location>
    <ligand>
        <name>Ca(2+)</name>
        <dbReference type="ChEBI" id="CHEBI:29108"/>
        <label>2</label>
    </ligand>
</feature>
<accession>A0A5E4FQX0</accession>
<dbReference type="FunFam" id="1.10.420.10:FF:000001">
    <property type="entry name" value="Peroxidase"/>
    <property type="match status" value="1"/>
</dbReference>
<gene>
    <name evidence="14" type="ORF">ALMOND_2B011281</name>
</gene>
<evidence type="ECO:0000256" key="5">
    <source>
        <dbReference type="ARBA" id="ARBA00022559"/>
    </source>
</evidence>
<dbReference type="Pfam" id="PF00141">
    <property type="entry name" value="peroxidase"/>
    <property type="match status" value="1"/>
</dbReference>
<keyword evidence="5 14" id="KW-0575">Peroxidase</keyword>
<evidence type="ECO:0000256" key="8">
    <source>
        <dbReference type="ARBA" id="ARBA00023002"/>
    </source>
</evidence>
<evidence type="ECO:0000259" key="13">
    <source>
        <dbReference type="PROSITE" id="PS50873"/>
    </source>
</evidence>
<dbReference type="PRINTS" id="PR00461">
    <property type="entry name" value="PLPEROXIDASE"/>
</dbReference>
<comment type="function">
    <text evidence="2">Removal of H(2)O(2), oxidation of toxic reductants, biosynthesis and degradation of lignin, suberization, auxin catabolism, response to environmental stresses such as wounding, pathogen attack and oxidative stress. These functions might be dependent on each isozyme/isoform in each plant tissue.</text>
</comment>
<dbReference type="EC" id="1.11.1.7" evidence="4"/>
<keyword evidence="9 11" id="KW-0408">Iron</keyword>
<evidence type="ECO:0000256" key="12">
    <source>
        <dbReference type="PIRSR" id="PIRSR600823-5"/>
    </source>
</evidence>
<dbReference type="InterPro" id="IPR000823">
    <property type="entry name" value="Peroxidase_pln"/>
</dbReference>
<dbReference type="PANTHER" id="PTHR31517:SF11">
    <property type="entry name" value="PEROXIDASE 31"/>
    <property type="match status" value="1"/>
</dbReference>
<comment type="similarity">
    <text evidence="3">Belongs to the peroxidase family. Ascorbate peroxidase subfamily.</text>
</comment>
<comment type="cofactor">
    <cofactor evidence="11">
        <name>heme b</name>
        <dbReference type="ChEBI" id="CHEBI:60344"/>
    </cofactor>
    <text evidence="11">Binds 1 heme b (iron(II)-protoporphyrin IX) group per subunit.</text>
</comment>
<keyword evidence="11" id="KW-0106">Calcium</keyword>
<dbReference type="GO" id="GO:0140825">
    <property type="term" value="F:lactoperoxidase activity"/>
    <property type="evidence" value="ECO:0007669"/>
    <property type="project" value="UniProtKB-EC"/>
</dbReference>
<dbReference type="PROSITE" id="PS50873">
    <property type="entry name" value="PEROXIDASE_4"/>
    <property type="match status" value="1"/>
</dbReference>
<dbReference type="Gene3D" id="1.10.420.10">
    <property type="entry name" value="Peroxidase, domain 2"/>
    <property type="match status" value="1"/>
</dbReference>
<evidence type="ECO:0000256" key="2">
    <source>
        <dbReference type="ARBA" id="ARBA00002322"/>
    </source>
</evidence>
<evidence type="ECO:0000256" key="7">
    <source>
        <dbReference type="ARBA" id="ARBA00022723"/>
    </source>
</evidence>
<feature type="binding site" description="axial binding residue" evidence="11">
    <location>
        <position position="78"/>
    </location>
    <ligand>
        <name>heme b</name>
        <dbReference type="ChEBI" id="CHEBI:60344"/>
    </ligand>
    <ligandPart>
        <name>Fe</name>
        <dbReference type="ChEBI" id="CHEBI:18248"/>
    </ligandPart>
</feature>
<dbReference type="GO" id="GO:0006979">
    <property type="term" value="P:response to oxidative stress"/>
    <property type="evidence" value="ECO:0007669"/>
    <property type="project" value="InterPro"/>
</dbReference>
<dbReference type="PANTHER" id="PTHR31517">
    <property type="match status" value="1"/>
</dbReference>
<dbReference type="AlphaFoldDB" id="A0A5E4FQX0"/>
<keyword evidence="6" id="KW-0349">Heme</keyword>
<protein>
    <recommendedName>
        <fullName evidence="4">peroxidase</fullName>
        <ecNumber evidence="4">1.11.1.7</ecNumber>
    </recommendedName>
</protein>
<dbReference type="PRINTS" id="PR00458">
    <property type="entry name" value="PEROXIDASE"/>
</dbReference>
<keyword evidence="7 11" id="KW-0479">Metal-binding</keyword>
<evidence type="ECO:0000313" key="15">
    <source>
        <dbReference type="Proteomes" id="UP000327085"/>
    </source>
</evidence>
<evidence type="ECO:0000313" key="14">
    <source>
        <dbReference type="EMBL" id="VVA29858.1"/>
    </source>
</evidence>
<dbReference type="InterPro" id="IPR019793">
    <property type="entry name" value="Peroxidases_heam-ligand_BS"/>
</dbReference>
<dbReference type="SUPFAM" id="SSF48113">
    <property type="entry name" value="Heme-dependent peroxidases"/>
    <property type="match status" value="1"/>
</dbReference>
<reference evidence="15" key="1">
    <citation type="journal article" date="2020" name="Plant J.">
        <title>Transposons played a major role in the diversification between the closely related almond and peach genomes: results from the almond genome sequence.</title>
        <authorList>
            <person name="Alioto T."/>
            <person name="Alexiou K.G."/>
            <person name="Bardil A."/>
            <person name="Barteri F."/>
            <person name="Castanera R."/>
            <person name="Cruz F."/>
            <person name="Dhingra A."/>
            <person name="Duval H."/>
            <person name="Fernandez I Marti A."/>
            <person name="Frias L."/>
            <person name="Galan B."/>
            <person name="Garcia J.L."/>
            <person name="Howad W."/>
            <person name="Gomez-Garrido J."/>
            <person name="Gut M."/>
            <person name="Julca I."/>
            <person name="Morata J."/>
            <person name="Puigdomenech P."/>
            <person name="Ribeca P."/>
            <person name="Rubio Cabetas M.J."/>
            <person name="Vlasova A."/>
            <person name="Wirthensohn M."/>
            <person name="Garcia-Mas J."/>
            <person name="Gabaldon T."/>
            <person name="Casacuberta J.M."/>
            <person name="Arus P."/>
        </authorList>
    </citation>
    <scope>NUCLEOTIDE SEQUENCE [LARGE SCALE GENOMIC DNA]</scope>
    <source>
        <strain evidence="15">cv. Texas</strain>
    </source>
</reference>
<comment type="catalytic activity">
    <reaction evidence="1">
        <text>2 a phenolic donor + H2O2 = 2 a phenolic radical donor + 2 H2O</text>
        <dbReference type="Rhea" id="RHEA:56136"/>
        <dbReference type="ChEBI" id="CHEBI:15377"/>
        <dbReference type="ChEBI" id="CHEBI:16240"/>
        <dbReference type="ChEBI" id="CHEBI:139520"/>
        <dbReference type="ChEBI" id="CHEBI:139521"/>
        <dbReference type="EC" id="1.11.1.7"/>
    </reaction>
</comment>
<dbReference type="InterPro" id="IPR002016">
    <property type="entry name" value="Haem_peroxidase"/>
</dbReference>
<dbReference type="PROSITE" id="PS00435">
    <property type="entry name" value="PEROXIDASE_1"/>
    <property type="match status" value="1"/>
</dbReference>
<evidence type="ECO:0000256" key="11">
    <source>
        <dbReference type="PIRSR" id="PIRSR600823-3"/>
    </source>
</evidence>
<evidence type="ECO:0000256" key="9">
    <source>
        <dbReference type="ARBA" id="ARBA00023004"/>
    </source>
</evidence>
<evidence type="ECO:0000256" key="3">
    <source>
        <dbReference type="ARBA" id="ARBA00006873"/>
    </source>
</evidence>
<proteinExistence type="inferred from homology"/>
<dbReference type="OMA" id="EFTHCSE"/>
<sequence length="175" mass="19866">MTQSSPSSKTEDEESQLLWQSLGGQGARVSAVAEHRRWVWGSGFWEDKMGVPFSGFDATVFGSRGFSVQEMVALSGAHTIEFTHCSEFSSAIYNYSKSEQYDPQYNPRFAPELQQACTDYHKNPTMSVFNDVMTPNKFDNVYFQNLSKGLGLLKSDHALFNDPRTRPFLELYAKY</sequence>